<proteinExistence type="predicted"/>
<keyword evidence="2" id="KW-1185">Reference proteome</keyword>
<gene>
    <name evidence="1" type="ORF">QWZ18_28955</name>
</gene>
<evidence type="ECO:0000313" key="2">
    <source>
        <dbReference type="Proteomes" id="UP001244297"/>
    </source>
</evidence>
<accession>A0ABT8AYI5</accession>
<comment type="caution">
    <text evidence="1">The sequence shown here is derived from an EMBL/GenBank/DDBJ whole genome shotgun (WGS) entry which is preliminary data.</text>
</comment>
<dbReference type="Proteomes" id="UP001244297">
    <property type="component" value="Unassembled WGS sequence"/>
</dbReference>
<dbReference type="EMBL" id="JAUFPT010000107">
    <property type="protein sequence ID" value="MDN3574615.1"/>
    <property type="molecule type" value="Genomic_DNA"/>
</dbReference>
<organism evidence="1 2">
    <name type="scientific">Methylobacterium longum</name>
    <dbReference type="NCBI Taxonomy" id="767694"/>
    <lineage>
        <taxon>Bacteria</taxon>
        <taxon>Pseudomonadati</taxon>
        <taxon>Pseudomonadota</taxon>
        <taxon>Alphaproteobacteria</taxon>
        <taxon>Hyphomicrobiales</taxon>
        <taxon>Methylobacteriaceae</taxon>
        <taxon>Methylobacterium</taxon>
    </lineage>
</organism>
<evidence type="ECO:0000313" key="1">
    <source>
        <dbReference type="EMBL" id="MDN3574615.1"/>
    </source>
</evidence>
<protein>
    <submittedName>
        <fullName evidence="1">Uncharacterized protein</fullName>
    </submittedName>
</protein>
<sequence length="95" mass="10350">MRTRRRTGLGPAAWLGLGTDLAMLGVEAQMVIGERIAMLMVGGPKARREAERMVSEKIRAAGNAAVTLALGGTPRKVVRGYRRKVRANHRRLSKA</sequence>
<name>A0ABT8AYI5_9HYPH</name>
<dbReference type="RefSeq" id="WP_238286272.1">
    <property type="nucleotide sequence ID" value="NZ_BPQS01000005.1"/>
</dbReference>
<reference evidence="2" key="1">
    <citation type="journal article" date="2019" name="Int. J. Syst. Evol. Microbiol.">
        <title>The Global Catalogue of Microorganisms (GCM) 10K type strain sequencing project: providing services to taxonomists for standard genome sequencing and annotation.</title>
        <authorList>
            <consortium name="The Broad Institute Genomics Platform"/>
            <consortium name="The Broad Institute Genome Sequencing Center for Infectious Disease"/>
            <person name="Wu L."/>
            <person name="Ma J."/>
        </authorList>
    </citation>
    <scope>NUCLEOTIDE SEQUENCE [LARGE SCALE GENOMIC DNA]</scope>
    <source>
        <strain evidence="2">CECT 7806</strain>
    </source>
</reference>